<reference evidence="2 3" key="1">
    <citation type="submission" date="2011-02" db="EMBL/GenBank/DDBJ databases">
        <title>The Genome Sequence of Sphaeroforma arctica JP610.</title>
        <authorList>
            <consortium name="The Broad Institute Genome Sequencing Platform"/>
            <person name="Russ C."/>
            <person name="Cuomo C."/>
            <person name="Young S.K."/>
            <person name="Zeng Q."/>
            <person name="Gargeya S."/>
            <person name="Alvarado L."/>
            <person name="Berlin A."/>
            <person name="Chapman S.B."/>
            <person name="Chen Z."/>
            <person name="Freedman E."/>
            <person name="Gellesch M."/>
            <person name="Goldberg J."/>
            <person name="Griggs A."/>
            <person name="Gujja S."/>
            <person name="Heilman E."/>
            <person name="Heiman D."/>
            <person name="Howarth C."/>
            <person name="Mehta T."/>
            <person name="Neiman D."/>
            <person name="Pearson M."/>
            <person name="Roberts A."/>
            <person name="Saif S."/>
            <person name="Shea T."/>
            <person name="Shenoy N."/>
            <person name="Sisk P."/>
            <person name="Stolte C."/>
            <person name="Sykes S."/>
            <person name="White J."/>
            <person name="Yandava C."/>
            <person name="Burger G."/>
            <person name="Gray M.W."/>
            <person name="Holland P.W.H."/>
            <person name="King N."/>
            <person name="Lang F.B.F."/>
            <person name="Roger A.J."/>
            <person name="Ruiz-Trillo I."/>
            <person name="Haas B."/>
            <person name="Nusbaum C."/>
            <person name="Birren B."/>
        </authorList>
    </citation>
    <scope>NUCLEOTIDE SEQUENCE [LARGE SCALE GENOMIC DNA]</scope>
    <source>
        <strain evidence="2 3">JP610</strain>
    </source>
</reference>
<dbReference type="RefSeq" id="XP_014150910.1">
    <property type="nucleotide sequence ID" value="XM_014295435.1"/>
</dbReference>
<organism evidence="2 3">
    <name type="scientific">Sphaeroforma arctica JP610</name>
    <dbReference type="NCBI Taxonomy" id="667725"/>
    <lineage>
        <taxon>Eukaryota</taxon>
        <taxon>Ichthyosporea</taxon>
        <taxon>Ichthyophonida</taxon>
        <taxon>Sphaeroforma</taxon>
    </lineage>
</organism>
<dbReference type="Proteomes" id="UP000054560">
    <property type="component" value="Unassembled WGS sequence"/>
</dbReference>
<evidence type="ECO:0000313" key="2">
    <source>
        <dbReference type="EMBL" id="KNC77008.1"/>
    </source>
</evidence>
<dbReference type="GeneID" id="25911022"/>
<accession>A0A0L0FLW2</accession>
<evidence type="ECO:0000256" key="1">
    <source>
        <dbReference type="SAM" id="MobiDB-lite"/>
    </source>
</evidence>
<name>A0A0L0FLW2_9EUKA</name>
<proteinExistence type="predicted"/>
<feature type="compositionally biased region" description="Basic and acidic residues" evidence="1">
    <location>
        <begin position="20"/>
        <end position="31"/>
    </location>
</feature>
<feature type="compositionally biased region" description="Basic and acidic residues" evidence="1">
    <location>
        <begin position="224"/>
        <end position="233"/>
    </location>
</feature>
<evidence type="ECO:0000313" key="3">
    <source>
        <dbReference type="Proteomes" id="UP000054560"/>
    </source>
</evidence>
<sequence>MEQAGGSADRGIPSSSENYMGREEGAEESEHSTQLNPAPSASRKPFGKNAPLTTIVGGTRRKKSAKRRRPHLHAHAYAYVPTSSHTQVQAQAQAQDQPHEQVERQGSNLNLVWHSHSHSPSGGSKKAGQAGAISAVSCYGDRGDHGSHAKNSRGAHGDIAYAGDRREEKRMRCTAAKVRENNSDNTGRSEVYRDGGRISVVHSPSDRAINEDLGGDSGRFARRKSTENEYDANERKYTDRKAERDLLEHMFDTSRWDVQQRFAEEIVERQEDRALRNRAVELDYELRLREIVVREREADNLEAMRASMDRFSERLTAIERRLEVEAKKNGV</sequence>
<feature type="region of interest" description="Disordered" evidence="1">
    <location>
        <begin position="1"/>
        <end position="129"/>
    </location>
</feature>
<dbReference type="AlphaFoldDB" id="A0A0L0FLW2"/>
<feature type="compositionally biased region" description="Low complexity" evidence="1">
    <location>
        <begin position="118"/>
        <end position="129"/>
    </location>
</feature>
<protein>
    <submittedName>
        <fullName evidence="2">Uncharacterized protein</fullName>
    </submittedName>
</protein>
<gene>
    <name evidence="2" type="ORF">SARC_10518</name>
</gene>
<feature type="region of interest" description="Disordered" evidence="1">
    <location>
        <begin position="142"/>
        <end position="166"/>
    </location>
</feature>
<feature type="compositionally biased region" description="Basic residues" evidence="1">
    <location>
        <begin position="59"/>
        <end position="74"/>
    </location>
</feature>
<keyword evidence="3" id="KW-1185">Reference proteome</keyword>
<feature type="region of interest" description="Disordered" evidence="1">
    <location>
        <begin position="207"/>
        <end position="233"/>
    </location>
</feature>
<dbReference type="EMBL" id="KQ242876">
    <property type="protein sequence ID" value="KNC77008.1"/>
    <property type="molecule type" value="Genomic_DNA"/>
</dbReference>
<feature type="compositionally biased region" description="Low complexity" evidence="1">
    <location>
        <begin position="87"/>
        <end position="96"/>
    </location>
</feature>